<organism evidence="2 3">
    <name type="scientific">Meloidogyne javanica</name>
    <name type="common">Root-knot nematode worm</name>
    <dbReference type="NCBI Taxonomy" id="6303"/>
    <lineage>
        <taxon>Eukaryota</taxon>
        <taxon>Metazoa</taxon>
        <taxon>Ecdysozoa</taxon>
        <taxon>Nematoda</taxon>
        <taxon>Chromadorea</taxon>
        <taxon>Rhabditida</taxon>
        <taxon>Tylenchina</taxon>
        <taxon>Tylenchomorpha</taxon>
        <taxon>Tylenchoidea</taxon>
        <taxon>Meloidogynidae</taxon>
        <taxon>Meloidogyninae</taxon>
        <taxon>Meloidogyne</taxon>
        <taxon>Meloidogyne incognita group</taxon>
    </lineage>
</organism>
<keyword evidence="2" id="KW-1185">Reference proteome</keyword>
<dbReference type="GO" id="GO:0005739">
    <property type="term" value="C:mitochondrion"/>
    <property type="evidence" value="ECO:0007669"/>
    <property type="project" value="InterPro"/>
</dbReference>
<feature type="coiled-coil region" evidence="1">
    <location>
        <begin position="309"/>
        <end position="336"/>
    </location>
</feature>
<evidence type="ECO:0000313" key="2">
    <source>
        <dbReference type="Proteomes" id="UP000887561"/>
    </source>
</evidence>
<reference evidence="3" key="1">
    <citation type="submission" date="2022-11" db="UniProtKB">
        <authorList>
            <consortium name="WormBaseParasite"/>
        </authorList>
    </citation>
    <scope>IDENTIFICATION</scope>
</reference>
<dbReference type="Gene3D" id="2.30.30.140">
    <property type="match status" value="1"/>
</dbReference>
<evidence type="ECO:0000313" key="3">
    <source>
        <dbReference type="WBParaSite" id="scaffold8731_cov193.g13309"/>
    </source>
</evidence>
<protein>
    <submittedName>
        <fullName evidence="3">Uncharacterized protein</fullName>
    </submittedName>
</protein>
<dbReference type="InterPro" id="IPR037387">
    <property type="entry name" value="PTCD3"/>
</dbReference>
<dbReference type="WBParaSite" id="scaffold8731_cov193.g13309">
    <property type="protein sequence ID" value="scaffold8731_cov193.g13309"/>
    <property type="gene ID" value="scaffold8731_cov193.g13309"/>
</dbReference>
<evidence type="ECO:0000256" key="1">
    <source>
        <dbReference type="SAM" id="Coils"/>
    </source>
</evidence>
<dbReference type="PANTHER" id="PTHR16276">
    <property type="entry name" value="PENTATRICOPEPTIDE REPEAT DOMAIN-CONTAINING PROTEIN 3"/>
    <property type="match status" value="1"/>
</dbReference>
<dbReference type="SUPFAM" id="SSF63748">
    <property type="entry name" value="Tudor/PWWP/MBT"/>
    <property type="match status" value="1"/>
</dbReference>
<keyword evidence="1" id="KW-0175">Coiled coil</keyword>
<dbReference type="PANTHER" id="PTHR16276:SF1">
    <property type="entry name" value="SMALL RIBOSOMAL SUBUNIT PROTEIN MS39"/>
    <property type="match status" value="1"/>
</dbReference>
<dbReference type="GO" id="GO:0043024">
    <property type="term" value="F:ribosomal small subunit binding"/>
    <property type="evidence" value="ECO:0007669"/>
    <property type="project" value="InterPro"/>
</dbReference>
<name>A0A915NB56_MELJA</name>
<dbReference type="GO" id="GO:0032543">
    <property type="term" value="P:mitochondrial translation"/>
    <property type="evidence" value="ECO:0007669"/>
    <property type="project" value="InterPro"/>
</dbReference>
<proteinExistence type="predicted"/>
<accession>A0A915NB56</accession>
<dbReference type="AlphaFoldDB" id="A0A915NB56"/>
<sequence length="849" mass="99720">MISAGFTPFEDVFNLMIKNEITLDENTKFDLKFWLQEMSKFNVRPSVTTFNYIFQNLAKNTNLEENLEKDLTNMASSDTHFIDSKKDPLKDEALNLWKSAKMFINEMKALNIEPSLFIYAKILELSPDDISYRIALLNEILTNLEEKLFNGKEIKNTNFDDQTFFLNSMSIASIAQSESLLDRTLEIYNDRNNRVKIVNARDEIRFFENYLLAKLRCLSLNNFFLVYKKFVPNIIPLTTTIFGTINNQINKRKPGEFCWPLLKRLTETFVNSRCAYLDKLGFSMIEQLREVRPNQHLSIEETKEYFKLCEGLINVIEEIDARLEEEELNLAAVKEEKIKNELVDENVLSNEFYILQNMAEQPARIRTMGFCNRPGSPVLKSVHNRLQEMHTENGKIHRIIPKSQAICLLAHIDSPNCIWFKMVNNITEQMQLHKSAYLEPLNNLNEVKSYIYVMAPIEEGVYSRARILHVQPVKYKETRFSFVFAHFIDEGYGAWMLEDCLAKMDPQLQWHPWQAFPVSLFKFDLPKNLESFQRLNYWPEEINDELIKIMGEYEKFKIVPVQGKMTNDYCEYTRVGDAILLLQQMPKWRRTFPNDFSTIREEMIQEGEGEREGQLPPHWQLIAGQLPLVEDFTFNLLRTHYSTNEGKQVVCIEWDSLKSPYEFYAFPLKQTLPEEIKNKNKEVIIEKNPIRRLYNLQSELAFELNKFYGDPINRRKVDPEEVFANLAVGPYFGIYETNDEIRDRNFRRIQILAMRSRRGQEWTSEFCRIRYLDDEIRFFKSQIRVDIPAICKLRLLNPHNAVTDYNSLPQSWPGVYGAYELNMGNVQLEAKMVESGNAVYTEAVNRNGN</sequence>
<dbReference type="Proteomes" id="UP000887561">
    <property type="component" value="Unplaced"/>
</dbReference>
<dbReference type="GO" id="GO:0019843">
    <property type="term" value="F:rRNA binding"/>
    <property type="evidence" value="ECO:0007669"/>
    <property type="project" value="InterPro"/>
</dbReference>